<proteinExistence type="predicted"/>
<gene>
    <name evidence="1" type="ORF">A3D04_03305</name>
</gene>
<organism evidence="1 2">
    <name type="scientific">Candidatus Curtissbacteria bacterium RIFCSPHIGHO2_02_FULL_40_16b</name>
    <dbReference type="NCBI Taxonomy" id="1797714"/>
    <lineage>
        <taxon>Bacteria</taxon>
        <taxon>Candidatus Curtissiibacteriota</taxon>
    </lineage>
</organism>
<dbReference type="AlphaFoldDB" id="A0A1F5G7X7"/>
<evidence type="ECO:0000313" key="1">
    <source>
        <dbReference type="EMBL" id="OGD87949.1"/>
    </source>
</evidence>
<dbReference type="STRING" id="1797714.A3D04_03305"/>
<protein>
    <submittedName>
        <fullName evidence="1">Uncharacterized protein</fullName>
    </submittedName>
</protein>
<accession>A0A1F5G7X7</accession>
<name>A0A1F5G7X7_9BACT</name>
<dbReference type="Proteomes" id="UP000177369">
    <property type="component" value="Unassembled WGS sequence"/>
</dbReference>
<dbReference type="EMBL" id="MFBD01000041">
    <property type="protein sequence ID" value="OGD87949.1"/>
    <property type="molecule type" value="Genomic_DNA"/>
</dbReference>
<evidence type="ECO:0000313" key="2">
    <source>
        <dbReference type="Proteomes" id="UP000177369"/>
    </source>
</evidence>
<reference evidence="1 2" key="1">
    <citation type="journal article" date="2016" name="Nat. Commun.">
        <title>Thousands of microbial genomes shed light on interconnected biogeochemical processes in an aquifer system.</title>
        <authorList>
            <person name="Anantharaman K."/>
            <person name="Brown C.T."/>
            <person name="Hug L.A."/>
            <person name="Sharon I."/>
            <person name="Castelle C.J."/>
            <person name="Probst A.J."/>
            <person name="Thomas B.C."/>
            <person name="Singh A."/>
            <person name="Wilkins M.J."/>
            <person name="Karaoz U."/>
            <person name="Brodie E.L."/>
            <person name="Williams K.H."/>
            <person name="Hubbard S.S."/>
            <person name="Banfield J.F."/>
        </authorList>
    </citation>
    <scope>NUCLEOTIDE SEQUENCE [LARGE SCALE GENOMIC DNA]</scope>
</reference>
<sequence>MADIYSRFRFILFALGIWKFLRRASSFAEKHLRNRKISRNIYPILSEAESDSAKRESKYFLLHILSILFRFKNNQLLQERSSLSLVLGRQAKNT</sequence>
<comment type="caution">
    <text evidence="1">The sequence shown here is derived from an EMBL/GenBank/DDBJ whole genome shotgun (WGS) entry which is preliminary data.</text>
</comment>